<dbReference type="PROSITE" id="PS50017">
    <property type="entry name" value="DEATH_DOMAIN"/>
    <property type="match status" value="1"/>
</dbReference>
<protein>
    <recommendedName>
        <fullName evidence="1">Death domain-containing protein</fullName>
    </recommendedName>
</protein>
<dbReference type="CDD" id="cd01670">
    <property type="entry name" value="Death"/>
    <property type="match status" value="1"/>
</dbReference>
<dbReference type="InterPro" id="IPR011029">
    <property type="entry name" value="DEATH-like_dom_sf"/>
</dbReference>
<evidence type="ECO:0000313" key="3">
    <source>
        <dbReference type="Proteomes" id="UP001461498"/>
    </source>
</evidence>
<dbReference type="SUPFAM" id="SSF47986">
    <property type="entry name" value="DEATH domain"/>
    <property type="match status" value="1"/>
</dbReference>
<gene>
    <name evidence="2" type="ORF">O3M35_000181</name>
</gene>
<dbReference type="Gene3D" id="1.10.533.10">
    <property type="entry name" value="Death Domain, Fas"/>
    <property type="match status" value="1"/>
</dbReference>
<dbReference type="Proteomes" id="UP001461498">
    <property type="component" value="Unassembled WGS sequence"/>
</dbReference>
<dbReference type="EMBL" id="JAPXFL010000001">
    <property type="protein sequence ID" value="KAK9511545.1"/>
    <property type="molecule type" value="Genomic_DNA"/>
</dbReference>
<dbReference type="Pfam" id="PF00531">
    <property type="entry name" value="Death"/>
    <property type="match status" value="1"/>
</dbReference>
<reference evidence="2 3" key="1">
    <citation type="submission" date="2022-12" db="EMBL/GenBank/DDBJ databases">
        <title>Chromosome-level genome assembly of true bugs.</title>
        <authorList>
            <person name="Ma L."/>
            <person name="Li H."/>
        </authorList>
    </citation>
    <scope>NUCLEOTIDE SEQUENCE [LARGE SCALE GENOMIC DNA]</scope>
    <source>
        <strain evidence="2">Lab_2022b</strain>
    </source>
</reference>
<comment type="caution">
    <text evidence="2">The sequence shown here is derived from an EMBL/GenBank/DDBJ whole genome shotgun (WGS) entry which is preliminary data.</text>
</comment>
<sequence>MDDNRRRLEIKLGKSYDAILNSLKRYEVDADTLRQLKQRFGSIIDSPRRVDQIKCLADLVHHLDRQLLIDYNDMKYLSPILEICRIENGLRRLVIEHYKLLIEYNQLYYPNNFNRDNNANGAAIPEHEIPVYVSEKICSSIGSSWKEFAYALGIKSKDIDRIDSQCRESKSKAREVMTLFMSHQNSNKRDIILEALAAARKNRLKKEIKHMLLKSCVNCRCYNNES</sequence>
<evidence type="ECO:0000313" key="2">
    <source>
        <dbReference type="EMBL" id="KAK9511545.1"/>
    </source>
</evidence>
<dbReference type="AlphaFoldDB" id="A0AAW1DSA6"/>
<accession>A0AAW1DSA6</accession>
<name>A0AAW1DSA6_9HEMI</name>
<feature type="domain" description="Death" evidence="1">
    <location>
        <begin position="130"/>
        <end position="212"/>
    </location>
</feature>
<keyword evidence="3" id="KW-1185">Reference proteome</keyword>
<dbReference type="InterPro" id="IPR000488">
    <property type="entry name" value="Death_dom"/>
</dbReference>
<dbReference type="GO" id="GO:0007165">
    <property type="term" value="P:signal transduction"/>
    <property type="evidence" value="ECO:0007669"/>
    <property type="project" value="InterPro"/>
</dbReference>
<proteinExistence type="predicted"/>
<evidence type="ECO:0000259" key="1">
    <source>
        <dbReference type="PROSITE" id="PS50017"/>
    </source>
</evidence>
<organism evidence="2 3">
    <name type="scientific">Rhynocoris fuscipes</name>
    <dbReference type="NCBI Taxonomy" id="488301"/>
    <lineage>
        <taxon>Eukaryota</taxon>
        <taxon>Metazoa</taxon>
        <taxon>Ecdysozoa</taxon>
        <taxon>Arthropoda</taxon>
        <taxon>Hexapoda</taxon>
        <taxon>Insecta</taxon>
        <taxon>Pterygota</taxon>
        <taxon>Neoptera</taxon>
        <taxon>Paraneoptera</taxon>
        <taxon>Hemiptera</taxon>
        <taxon>Heteroptera</taxon>
        <taxon>Panheteroptera</taxon>
        <taxon>Cimicomorpha</taxon>
        <taxon>Reduviidae</taxon>
        <taxon>Harpactorinae</taxon>
        <taxon>Harpactorini</taxon>
        <taxon>Rhynocoris</taxon>
    </lineage>
</organism>